<evidence type="ECO:0000259" key="2">
    <source>
        <dbReference type="Pfam" id="PF21340"/>
    </source>
</evidence>
<feature type="chain" id="PRO_5041239732" description="Cip1-like core domain-containing protein" evidence="1">
    <location>
        <begin position="19"/>
        <end position="238"/>
    </location>
</feature>
<accession>A0AA40DJL2</accession>
<evidence type="ECO:0000313" key="3">
    <source>
        <dbReference type="EMBL" id="KAK0702318.1"/>
    </source>
</evidence>
<sequence>MFHQASLLALALLPFSLAQVSEGFESGWDQTAWGTYAPDCSQGGKVSLDSTTAHSGKNSIRVDGAGGYCGHIFFGTKKIPTGDVYVRTFLKASKALTDSHVSFITMPDSAQGAKKHLRIGGQSKILMFNRESDDATLPDLSPVGISASTALPTGSWQCFEYRLGTDGSVETWLNDKAIAGLTAKAGVTNSNAAQWQRSSLKPKVTAIYFGWESYGGDTNTFWYDDIVVSSTRVGCTTS</sequence>
<keyword evidence="4" id="KW-1185">Reference proteome</keyword>
<evidence type="ECO:0000313" key="4">
    <source>
        <dbReference type="Proteomes" id="UP001172102"/>
    </source>
</evidence>
<dbReference type="AlphaFoldDB" id="A0AA40DJL2"/>
<protein>
    <recommendedName>
        <fullName evidence="2">Cip1-like core domain-containing protein</fullName>
    </recommendedName>
</protein>
<name>A0AA40DJL2_9PEZI</name>
<dbReference type="Proteomes" id="UP001172102">
    <property type="component" value="Unassembled WGS sequence"/>
</dbReference>
<keyword evidence="1" id="KW-0732">Signal</keyword>
<dbReference type="Gene3D" id="2.60.120.200">
    <property type="match status" value="1"/>
</dbReference>
<dbReference type="Pfam" id="PF21340">
    <property type="entry name" value="Polysacc_lyase-like"/>
    <property type="match status" value="1"/>
</dbReference>
<gene>
    <name evidence="3" type="ORF">B0H67DRAFT_604610</name>
</gene>
<feature type="signal peptide" evidence="1">
    <location>
        <begin position="1"/>
        <end position="18"/>
    </location>
</feature>
<evidence type="ECO:0000256" key="1">
    <source>
        <dbReference type="SAM" id="SignalP"/>
    </source>
</evidence>
<proteinExistence type="predicted"/>
<organism evidence="3 4">
    <name type="scientific">Lasiosphaeris hirsuta</name>
    <dbReference type="NCBI Taxonomy" id="260670"/>
    <lineage>
        <taxon>Eukaryota</taxon>
        <taxon>Fungi</taxon>
        <taxon>Dikarya</taxon>
        <taxon>Ascomycota</taxon>
        <taxon>Pezizomycotina</taxon>
        <taxon>Sordariomycetes</taxon>
        <taxon>Sordariomycetidae</taxon>
        <taxon>Sordariales</taxon>
        <taxon>Lasiosphaeriaceae</taxon>
        <taxon>Lasiosphaeris</taxon>
    </lineage>
</organism>
<feature type="domain" description="Cip1-like core" evidence="2">
    <location>
        <begin position="23"/>
        <end position="231"/>
    </location>
</feature>
<dbReference type="EMBL" id="JAUKUA010000009">
    <property type="protein sequence ID" value="KAK0702318.1"/>
    <property type="molecule type" value="Genomic_DNA"/>
</dbReference>
<reference evidence="3" key="1">
    <citation type="submission" date="2023-06" db="EMBL/GenBank/DDBJ databases">
        <title>Genome-scale phylogeny and comparative genomics of the fungal order Sordariales.</title>
        <authorList>
            <consortium name="Lawrence Berkeley National Laboratory"/>
            <person name="Hensen N."/>
            <person name="Bonometti L."/>
            <person name="Westerberg I."/>
            <person name="Brannstrom I.O."/>
            <person name="Guillou S."/>
            <person name="Cros-Aarteil S."/>
            <person name="Calhoun S."/>
            <person name="Haridas S."/>
            <person name="Kuo A."/>
            <person name="Mondo S."/>
            <person name="Pangilinan J."/>
            <person name="Riley R."/>
            <person name="Labutti K."/>
            <person name="Andreopoulos B."/>
            <person name="Lipzen A."/>
            <person name="Chen C."/>
            <person name="Yanf M."/>
            <person name="Daum C."/>
            <person name="Ng V."/>
            <person name="Clum A."/>
            <person name="Steindorff A."/>
            <person name="Ohm R."/>
            <person name="Martin F."/>
            <person name="Silar P."/>
            <person name="Natvig D."/>
            <person name="Lalanne C."/>
            <person name="Gautier V."/>
            <person name="Ament-Velasquez S.L."/>
            <person name="Kruys A."/>
            <person name="Hutchinson M.I."/>
            <person name="Powell A.J."/>
            <person name="Barry K."/>
            <person name="Miller A.N."/>
            <person name="Grigoriev I.V."/>
            <person name="Debuchy R."/>
            <person name="Gladieux P."/>
            <person name="Thoren M.H."/>
            <person name="Johannesson H."/>
        </authorList>
    </citation>
    <scope>NUCLEOTIDE SEQUENCE</scope>
    <source>
        <strain evidence="3">SMH4607-1</strain>
    </source>
</reference>
<comment type="caution">
    <text evidence="3">The sequence shown here is derived from an EMBL/GenBank/DDBJ whole genome shotgun (WGS) entry which is preliminary data.</text>
</comment>
<dbReference type="InterPro" id="IPR048955">
    <property type="entry name" value="Cip1-like_core"/>
</dbReference>